<evidence type="ECO:0000256" key="2">
    <source>
        <dbReference type="ARBA" id="ARBA00023277"/>
    </source>
</evidence>
<feature type="domain" description="Glycoside hydrolase family 57 N-terminal" evidence="3">
    <location>
        <begin position="116"/>
        <end position="422"/>
    </location>
</feature>
<dbReference type="GO" id="GO:0003824">
    <property type="term" value="F:catalytic activity"/>
    <property type="evidence" value="ECO:0007669"/>
    <property type="project" value="InterPro"/>
</dbReference>
<evidence type="ECO:0000313" key="4">
    <source>
        <dbReference type="EMBL" id="HHP81438.1"/>
    </source>
</evidence>
<name>A0A7C5Z091_9CREN</name>
<reference evidence="5" key="1">
    <citation type="journal article" date="2020" name="mSystems">
        <title>Genome- and Community-Level Interaction Insights into Carbon Utilization and Element Cycling Functions of Hydrothermarchaeota in Hydrothermal Sediment.</title>
        <authorList>
            <person name="Zhou Z."/>
            <person name="Liu Y."/>
            <person name="Xu W."/>
            <person name="Pan J."/>
            <person name="Luo Z.H."/>
            <person name="Li M."/>
        </authorList>
    </citation>
    <scope>NUCLEOTIDE SEQUENCE [LARGE SCALE GENOMIC DNA]</scope>
    <source>
        <strain evidence="5">SpSt-1</strain>
        <strain evidence="4">SpSt-1121</strain>
    </source>
</reference>
<dbReference type="CDD" id="cd10796">
    <property type="entry name" value="GH57N_APU"/>
    <property type="match status" value="1"/>
</dbReference>
<dbReference type="Gene3D" id="3.20.110.20">
    <property type="match status" value="1"/>
</dbReference>
<dbReference type="PANTHER" id="PTHR36306:SF1">
    <property type="entry name" value="ALPHA-AMYLASE-RELATED"/>
    <property type="match status" value="1"/>
</dbReference>
<evidence type="ECO:0000259" key="3">
    <source>
        <dbReference type="Pfam" id="PF03065"/>
    </source>
</evidence>
<gene>
    <name evidence="5" type="ORF">ENL47_04205</name>
    <name evidence="4" type="ORF">ENM84_02105</name>
</gene>
<sequence>MSIAIMPDSMAYIYGDDVLIDVYIYNVYNCNNITVEFKAKILNKQGIDVDVYRERKDVKIINNSIAHTSFEFSIPSKPYGNSKIIITSKAEFCNNVTEDTLQAELFESISKPVETIIVWHHHQPPNYLPNGKYFSDYPFRWVWYNLFEPYTTGGPYHVHAKTYKLFPDVKTVVHLSPSLLYQWKNAIENGYVTEDGTTISKDDIKIKLLKETLDMYRELASTNNIEILTSVYAHTILGYLLNRFGMEDIIREELDLGMRLTQEIMGVTAKGVWTPEMAWNDQLIKIYSDSGIEYTILCGKSHFSRAIGDKETIYEPYEAVYNGSKLKILFRDQEISDIIGFNNNFPSESQAVKGAQYVVSKILERKGVVVIALDGENWMIFSKYPRNTYPFFYTMYKYLNALQKKGFIKTSTASEVLRKYNQFRKLLYIPTTSWLNSFYKWDGEIPDQKALWYEVSKAYDIIRVYKMIIRNDINLKNALWSFYHVLDSDYWWTEFWNPRAIKTWLTEVYTSLSKTKILY</sequence>
<dbReference type="Pfam" id="PF03065">
    <property type="entry name" value="Glyco_hydro_57"/>
    <property type="match status" value="1"/>
</dbReference>
<dbReference type="EMBL" id="DRUB01000077">
    <property type="protein sequence ID" value="HHR96019.1"/>
    <property type="molecule type" value="Genomic_DNA"/>
</dbReference>
<dbReference type="PANTHER" id="PTHR36306">
    <property type="entry name" value="ALPHA-AMYLASE-RELATED-RELATED"/>
    <property type="match status" value="1"/>
</dbReference>
<dbReference type="AlphaFoldDB" id="A0A7C5Z091"/>
<dbReference type="EMBL" id="DRZI01000082">
    <property type="protein sequence ID" value="HHP81438.1"/>
    <property type="molecule type" value="Genomic_DNA"/>
</dbReference>
<dbReference type="InterPro" id="IPR004300">
    <property type="entry name" value="Glyco_hydro_57_N"/>
</dbReference>
<dbReference type="InterPro" id="IPR011330">
    <property type="entry name" value="Glyco_hydro/deAcase_b/a-brl"/>
</dbReference>
<evidence type="ECO:0000256" key="1">
    <source>
        <dbReference type="ARBA" id="ARBA00006821"/>
    </source>
</evidence>
<proteinExistence type="inferred from homology"/>
<keyword evidence="2" id="KW-0119">Carbohydrate metabolism</keyword>
<comment type="similarity">
    <text evidence="1">Belongs to the glycosyl hydrolase 57 family.</text>
</comment>
<protein>
    <recommendedName>
        <fullName evidence="3">Glycoside hydrolase family 57 N-terminal domain-containing protein</fullName>
    </recommendedName>
</protein>
<accession>A0A7C5Z091</accession>
<evidence type="ECO:0000313" key="5">
    <source>
        <dbReference type="EMBL" id="HHR96019.1"/>
    </source>
</evidence>
<organism evidence="5">
    <name type="scientific">Ignisphaera aggregans</name>
    <dbReference type="NCBI Taxonomy" id="334771"/>
    <lineage>
        <taxon>Archaea</taxon>
        <taxon>Thermoproteota</taxon>
        <taxon>Thermoprotei</taxon>
        <taxon>Desulfurococcales</taxon>
        <taxon>Desulfurococcaceae</taxon>
        <taxon>Ignisphaera</taxon>
    </lineage>
</organism>
<comment type="caution">
    <text evidence="5">The sequence shown here is derived from an EMBL/GenBank/DDBJ whole genome shotgun (WGS) entry which is preliminary data.</text>
</comment>
<dbReference type="InterPro" id="IPR052046">
    <property type="entry name" value="GH57_Enzymes"/>
</dbReference>
<dbReference type="GO" id="GO:0005975">
    <property type="term" value="P:carbohydrate metabolic process"/>
    <property type="evidence" value="ECO:0007669"/>
    <property type="project" value="InterPro"/>
</dbReference>
<dbReference type="SUPFAM" id="SSF88713">
    <property type="entry name" value="Glycoside hydrolase/deacetylase"/>
    <property type="match status" value="1"/>
</dbReference>